<sequence length="218" mass="25220">SARVSNTFKVEKWHGMLVTRNLHHPIKIPKDLFVRFLEDSMIWIYQVVKEDPDYIYSNLAWDTLHHAGASQIHPHIHMMMSPDHYYGFFENLRTAGQRYHNAMNENYFNTIVEIHSALGLVVQYRDAVAVAIINGKTDMEVMLLSDFPSKNLYTLLHYTLEAYHKEFEQLCHSVTAAWPPLGMSSMAERGRIPAIIRVASRGDCSSLRTDISSYEIYQ</sequence>
<feature type="non-terminal residue" evidence="1">
    <location>
        <position position="218"/>
    </location>
</feature>
<dbReference type="Proteomes" id="UP001497623">
    <property type="component" value="Unassembled WGS sequence"/>
</dbReference>
<keyword evidence="2" id="KW-1185">Reference proteome</keyword>
<feature type="non-terminal residue" evidence="1">
    <location>
        <position position="1"/>
    </location>
</feature>
<name>A0AAV2SR31_MEGNR</name>
<dbReference type="AlphaFoldDB" id="A0AAV2SR31"/>
<accession>A0AAV2SR31</accession>
<dbReference type="EMBL" id="CAXKWB010109899">
    <property type="protein sequence ID" value="CAL4231886.1"/>
    <property type="molecule type" value="Genomic_DNA"/>
</dbReference>
<proteinExistence type="predicted"/>
<comment type="caution">
    <text evidence="1">The sequence shown here is derived from an EMBL/GenBank/DDBJ whole genome shotgun (WGS) entry which is preliminary data.</text>
</comment>
<gene>
    <name evidence="1" type="ORF">MNOR_LOCUS39832</name>
</gene>
<organism evidence="1 2">
    <name type="scientific">Meganyctiphanes norvegica</name>
    <name type="common">Northern krill</name>
    <name type="synonym">Thysanopoda norvegica</name>
    <dbReference type="NCBI Taxonomy" id="48144"/>
    <lineage>
        <taxon>Eukaryota</taxon>
        <taxon>Metazoa</taxon>
        <taxon>Ecdysozoa</taxon>
        <taxon>Arthropoda</taxon>
        <taxon>Crustacea</taxon>
        <taxon>Multicrustacea</taxon>
        <taxon>Malacostraca</taxon>
        <taxon>Eumalacostraca</taxon>
        <taxon>Eucarida</taxon>
        <taxon>Euphausiacea</taxon>
        <taxon>Euphausiidae</taxon>
        <taxon>Meganyctiphanes</taxon>
    </lineage>
</organism>
<evidence type="ECO:0000313" key="1">
    <source>
        <dbReference type="EMBL" id="CAL4231886.1"/>
    </source>
</evidence>
<protein>
    <submittedName>
        <fullName evidence="1">Uncharacterized protein</fullName>
    </submittedName>
</protein>
<evidence type="ECO:0000313" key="2">
    <source>
        <dbReference type="Proteomes" id="UP001497623"/>
    </source>
</evidence>
<reference evidence="1 2" key="1">
    <citation type="submission" date="2024-05" db="EMBL/GenBank/DDBJ databases">
        <authorList>
            <person name="Wallberg A."/>
        </authorList>
    </citation>
    <scope>NUCLEOTIDE SEQUENCE [LARGE SCALE GENOMIC DNA]</scope>
</reference>